<evidence type="ECO:0000256" key="1">
    <source>
        <dbReference type="ARBA" id="ARBA00001946"/>
    </source>
</evidence>
<dbReference type="SUPFAM" id="SSF48576">
    <property type="entry name" value="Terpenoid synthases"/>
    <property type="match status" value="1"/>
</dbReference>
<dbReference type="PANTHER" id="PTHR35201">
    <property type="entry name" value="TERPENE SYNTHASE"/>
    <property type="match status" value="1"/>
</dbReference>
<evidence type="ECO:0000313" key="5">
    <source>
        <dbReference type="EMBL" id="KAH7324237.1"/>
    </source>
</evidence>
<keyword evidence="4" id="KW-0456">Lyase</keyword>
<dbReference type="Pfam" id="PF19086">
    <property type="entry name" value="Terpene_syn_C_2"/>
    <property type="match status" value="1"/>
</dbReference>
<dbReference type="SFLD" id="SFLDS00005">
    <property type="entry name" value="Isoprenoid_Synthase_Type_I"/>
    <property type="match status" value="1"/>
</dbReference>
<dbReference type="AlphaFoldDB" id="A0A8K0SVN5"/>
<keyword evidence="4" id="KW-0479">Metal-binding</keyword>
<name>A0A8K0SVN5_9HYPO</name>
<evidence type="ECO:0000313" key="6">
    <source>
        <dbReference type="Proteomes" id="UP000813444"/>
    </source>
</evidence>
<accession>A0A8K0SVN5</accession>
<gene>
    <name evidence="5" type="ORF">B0I35DRAFT_406069</name>
</gene>
<dbReference type="InterPro" id="IPR008949">
    <property type="entry name" value="Isoprenoid_synthase_dom_sf"/>
</dbReference>
<comment type="similarity">
    <text evidence="2 4">Belongs to the terpene synthase family.</text>
</comment>
<keyword evidence="6" id="KW-1185">Reference proteome</keyword>
<dbReference type="InterPro" id="IPR034686">
    <property type="entry name" value="Terpene_cyclase-like_2"/>
</dbReference>
<dbReference type="EC" id="4.2.3.-" evidence="4"/>
<dbReference type="GO" id="GO:0010333">
    <property type="term" value="F:terpene synthase activity"/>
    <property type="evidence" value="ECO:0007669"/>
    <property type="project" value="InterPro"/>
</dbReference>
<dbReference type="GO" id="GO:0008299">
    <property type="term" value="P:isoprenoid biosynthetic process"/>
    <property type="evidence" value="ECO:0007669"/>
    <property type="project" value="UniProtKB-ARBA"/>
</dbReference>
<keyword evidence="3 4" id="KW-0460">Magnesium</keyword>
<dbReference type="GO" id="GO:0046872">
    <property type="term" value="F:metal ion binding"/>
    <property type="evidence" value="ECO:0007669"/>
    <property type="project" value="UniProtKB-KW"/>
</dbReference>
<sequence>MAQTSEHSHVVLSPPVDKRDELLLKIRGQTAHLPDLRPIFQDWKGISHRHVSPWLEPLRDTVNQKIQSLSFSTEKQKRLERTDFALFTALWWPDTSPECLETLAYLVIWLFTWDDEIDEPSGAYSESLSGAQTYRDQTLRFVNSCLGLTDTAQGEHDLKPQSHIVQSFDVIGYALRSFYNESQLRRFGDEIERFMRASEVEQLGRLRGEIPTLDEYWSFRLGTSAVYIGSAVGEYSMAAHLPLHVMNSSAMCALWDETNIIISITNDLLSLRKEIKLGCLDSIVPLTFATTMDMNEAMALSVAALQASKKRFDEAARELLSEEPRLEPEVQEKIREFIEIQRSNCVGNLIWSLETKRYDVSGVRNNDQSIDFSL</sequence>
<dbReference type="OrthoDB" id="2861623at2759"/>
<comment type="caution">
    <text evidence="5">The sequence shown here is derived from an EMBL/GenBank/DDBJ whole genome shotgun (WGS) entry which is preliminary data.</text>
</comment>
<dbReference type="EMBL" id="JAGPNK010000003">
    <property type="protein sequence ID" value="KAH7324237.1"/>
    <property type="molecule type" value="Genomic_DNA"/>
</dbReference>
<dbReference type="Proteomes" id="UP000813444">
    <property type="component" value="Unassembled WGS sequence"/>
</dbReference>
<dbReference type="Gene3D" id="1.10.600.10">
    <property type="entry name" value="Farnesyl Diphosphate Synthase"/>
    <property type="match status" value="1"/>
</dbReference>
<evidence type="ECO:0000256" key="3">
    <source>
        <dbReference type="ARBA" id="ARBA00022842"/>
    </source>
</evidence>
<dbReference type="PANTHER" id="PTHR35201:SF4">
    <property type="entry name" value="BETA-PINACENE SYNTHASE-RELATED"/>
    <property type="match status" value="1"/>
</dbReference>
<evidence type="ECO:0000256" key="4">
    <source>
        <dbReference type="RuleBase" id="RU366034"/>
    </source>
</evidence>
<proteinExistence type="inferred from homology"/>
<organism evidence="5 6">
    <name type="scientific">Stachybotrys elegans</name>
    <dbReference type="NCBI Taxonomy" id="80388"/>
    <lineage>
        <taxon>Eukaryota</taxon>
        <taxon>Fungi</taxon>
        <taxon>Dikarya</taxon>
        <taxon>Ascomycota</taxon>
        <taxon>Pezizomycotina</taxon>
        <taxon>Sordariomycetes</taxon>
        <taxon>Hypocreomycetidae</taxon>
        <taxon>Hypocreales</taxon>
        <taxon>Stachybotryaceae</taxon>
        <taxon>Stachybotrys</taxon>
    </lineage>
</organism>
<comment type="cofactor">
    <cofactor evidence="1 4">
        <name>Mg(2+)</name>
        <dbReference type="ChEBI" id="CHEBI:18420"/>
    </cofactor>
</comment>
<dbReference type="SFLD" id="SFLDG01020">
    <property type="entry name" value="Terpene_Cyclase_Like_2"/>
    <property type="match status" value="1"/>
</dbReference>
<protein>
    <recommendedName>
        <fullName evidence="4">Terpene synthase</fullName>
        <ecNumber evidence="4">4.2.3.-</ecNumber>
    </recommendedName>
</protein>
<reference evidence="5" key="1">
    <citation type="journal article" date="2021" name="Nat. Commun.">
        <title>Genetic determinants of endophytism in the Arabidopsis root mycobiome.</title>
        <authorList>
            <person name="Mesny F."/>
            <person name="Miyauchi S."/>
            <person name="Thiergart T."/>
            <person name="Pickel B."/>
            <person name="Atanasova L."/>
            <person name="Karlsson M."/>
            <person name="Huettel B."/>
            <person name="Barry K.W."/>
            <person name="Haridas S."/>
            <person name="Chen C."/>
            <person name="Bauer D."/>
            <person name="Andreopoulos W."/>
            <person name="Pangilinan J."/>
            <person name="LaButti K."/>
            <person name="Riley R."/>
            <person name="Lipzen A."/>
            <person name="Clum A."/>
            <person name="Drula E."/>
            <person name="Henrissat B."/>
            <person name="Kohler A."/>
            <person name="Grigoriev I.V."/>
            <person name="Martin F.M."/>
            <person name="Hacquard S."/>
        </authorList>
    </citation>
    <scope>NUCLEOTIDE SEQUENCE</scope>
    <source>
        <strain evidence="5">MPI-CAGE-CH-0235</strain>
    </source>
</reference>
<evidence type="ECO:0000256" key="2">
    <source>
        <dbReference type="ARBA" id="ARBA00006333"/>
    </source>
</evidence>